<dbReference type="EMBL" id="OC855321">
    <property type="protein sequence ID" value="CAD7621766.1"/>
    <property type="molecule type" value="Genomic_DNA"/>
</dbReference>
<organism evidence="2">
    <name type="scientific">Medioppia subpectinata</name>
    <dbReference type="NCBI Taxonomy" id="1979941"/>
    <lineage>
        <taxon>Eukaryota</taxon>
        <taxon>Metazoa</taxon>
        <taxon>Ecdysozoa</taxon>
        <taxon>Arthropoda</taxon>
        <taxon>Chelicerata</taxon>
        <taxon>Arachnida</taxon>
        <taxon>Acari</taxon>
        <taxon>Acariformes</taxon>
        <taxon>Sarcoptiformes</taxon>
        <taxon>Oribatida</taxon>
        <taxon>Brachypylina</taxon>
        <taxon>Oppioidea</taxon>
        <taxon>Oppiidae</taxon>
        <taxon>Medioppia</taxon>
    </lineage>
</organism>
<evidence type="ECO:0000313" key="2">
    <source>
        <dbReference type="EMBL" id="CAD7621766.1"/>
    </source>
</evidence>
<protein>
    <submittedName>
        <fullName evidence="2">Uncharacterized protein</fullName>
    </submittedName>
</protein>
<dbReference type="OrthoDB" id="6515391at2759"/>
<evidence type="ECO:0000256" key="1">
    <source>
        <dbReference type="SAM" id="SignalP"/>
    </source>
</evidence>
<keyword evidence="3" id="KW-1185">Reference proteome</keyword>
<dbReference type="Pfam" id="PF07841">
    <property type="entry name" value="DM4_12"/>
    <property type="match status" value="1"/>
</dbReference>
<evidence type="ECO:0000313" key="3">
    <source>
        <dbReference type="Proteomes" id="UP000759131"/>
    </source>
</evidence>
<reference evidence="2" key="1">
    <citation type="submission" date="2020-11" db="EMBL/GenBank/DDBJ databases">
        <authorList>
            <person name="Tran Van P."/>
        </authorList>
    </citation>
    <scope>NUCLEOTIDE SEQUENCE</scope>
</reference>
<dbReference type="InterPro" id="IPR006631">
    <property type="entry name" value="DM4_12"/>
</dbReference>
<name>A0A7R9KH17_9ACAR</name>
<dbReference type="Proteomes" id="UP000759131">
    <property type="component" value="Unassembled WGS sequence"/>
</dbReference>
<proteinExistence type="predicted"/>
<feature type="signal peptide" evidence="1">
    <location>
        <begin position="1"/>
        <end position="17"/>
    </location>
</feature>
<dbReference type="AlphaFoldDB" id="A0A7R9KH17"/>
<gene>
    <name evidence="2" type="ORF">OSB1V03_LOCUS2236</name>
</gene>
<dbReference type="EMBL" id="CAJPIZ010000746">
    <property type="protein sequence ID" value="CAG2102196.1"/>
    <property type="molecule type" value="Genomic_DNA"/>
</dbReference>
<sequence length="363" mass="37459">MLFAVLCSLSQLMPVHCVNPLGVIHWGKKGVVAGVHKSVATAKAIGAKASFFPIVGAKKALLLAPITIPLAIGGKAILAAKLAVPMGIGAAIGAPIGALIGAKAGALKGALIGKALIAAKLALAKKVAVGATALAVKPVVIAAGLKAKAASAGIGLLGKGVSAAGSLVTKAGDHLKSASHKINGFTSTLHNSIRVPTFSLPQFSLPSLPVLETKSYPKGPTSVEYSLVMNGPHTGYHSKKGSLYSSTNYRRRREAQPDPAPQASANAQQLLQLVRSQNAQQCLQRVICELTANPNSHGNDGVRFGRSLILLESQTDRASAQQYRQAATTGSQVQNEQFCTQFFPTCAFQSGELIRLGNQMIGG</sequence>
<feature type="chain" id="PRO_5036210930" evidence="1">
    <location>
        <begin position="18"/>
        <end position="363"/>
    </location>
</feature>
<keyword evidence="1" id="KW-0732">Signal</keyword>
<accession>A0A7R9KH17</accession>